<dbReference type="RefSeq" id="XP_046011993.1">
    <property type="nucleotide sequence ID" value="XM_046156904.1"/>
</dbReference>
<keyword evidence="3" id="KW-1185">Reference proteome</keyword>
<organism evidence="2 3">
    <name type="scientific">Microdochium trichocladiopsis</name>
    <dbReference type="NCBI Taxonomy" id="1682393"/>
    <lineage>
        <taxon>Eukaryota</taxon>
        <taxon>Fungi</taxon>
        <taxon>Dikarya</taxon>
        <taxon>Ascomycota</taxon>
        <taxon>Pezizomycotina</taxon>
        <taxon>Sordariomycetes</taxon>
        <taxon>Xylariomycetidae</taxon>
        <taxon>Xylariales</taxon>
        <taxon>Microdochiaceae</taxon>
        <taxon>Microdochium</taxon>
    </lineage>
</organism>
<reference evidence="2" key="1">
    <citation type="journal article" date="2021" name="Nat. Commun.">
        <title>Genetic determinants of endophytism in the Arabidopsis root mycobiome.</title>
        <authorList>
            <person name="Mesny F."/>
            <person name="Miyauchi S."/>
            <person name="Thiergart T."/>
            <person name="Pickel B."/>
            <person name="Atanasova L."/>
            <person name="Karlsson M."/>
            <person name="Huettel B."/>
            <person name="Barry K.W."/>
            <person name="Haridas S."/>
            <person name="Chen C."/>
            <person name="Bauer D."/>
            <person name="Andreopoulos W."/>
            <person name="Pangilinan J."/>
            <person name="LaButti K."/>
            <person name="Riley R."/>
            <person name="Lipzen A."/>
            <person name="Clum A."/>
            <person name="Drula E."/>
            <person name="Henrissat B."/>
            <person name="Kohler A."/>
            <person name="Grigoriev I.V."/>
            <person name="Martin F.M."/>
            <person name="Hacquard S."/>
        </authorList>
    </citation>
    <scope>NUCLEOTIDE SEQUENCE</scope>
    <source>
        <strain evidence="2">MPI-CAGE-CH-0230</strain>
    </source>
</reference>
<dbReference type="EMBL" id="JAGTJQ010000006">
    <property type="protein sequence ID" value="KAH7029705.1"/>
    <property type="molecule type" value="Genomic_DNA"/>
</dbReference>
<evidence type="ECO:0000313" key="3">
    <source>
        <dbReference type="Proteomes" id="UP000756346"/>
    </source>
</evidence>
<dbReference type="Proteomes" id="UP000756346">
    <property type="component" value="Unassembled WGS sequence"/>
</dbReference>
<name>A0A9P8Y5I6_9PEZI</name>
<feature type="region of interest" description="Disordered" evidence="1">
    <location>
        <begin position="268"/>
        <end position="322"/>
    </location>
</feature>
<evidence type="ECO:0000256" key="1">
    <source>
        <dbReference type="SAM" id="MobiDB-lite"/>
    </source>
</evidence>
<dbReference type="GeneID" id="70186450"/>
<sequence>MADWSVLMPPGQVTGLFYIPFGNLPWQPKWWKTKDFFRRAGISVAIGHVEVKESTTNGWISVSGQEAFERIITAEPESILIGHSQEWKDYLMRCLKYKGQAQSLPAPPHVHPHSLERVQYIHHSARPLMTQATALQDVAQPQWPPMWEMRPYAPRQPVQPASAWKEPPPGPHFFHGGSQHSTTAWTHHRKMIGANSPSHQPQPWDHHHDVRYQADPNQPLDFGQPVHREQFQMVHSPLPPRSEASIGVRDQAYSSVPFAASIIAYPPFRGRGKAPRAAEARPCVRKVPRKPQAEHASKSQIVIAHGTSKTPANADSRVSHGP</sequence>
<evidence type="ECO:0000313" key="2">
    <source>
        <dbReference type="EMBL" id="KAH7029705.1"/>
    </source>
</evidence>
<protein>
    <submittedName>
        <fullName evidence="2">Uncharacterized protein</fullName>
    </submittedName>
</protein>
<accession>A0A9P8Y5I6</accession>
<comment type="caution">
    <text evidence="2">The sequence shown here is derived from an EMBL/GenBank/DDBJ whole genome shotgun (WGS) entry which is preliminary data.</text>
</comment>
<dbReference type="AlphaFoldDB" id="A0A9P8Y5I6"/>
<dbReference type="OrthoDB" id="610462at2759"/>
<gene>
    <name evidence="2" type="ORF">B0I36DRAFT_350533</name>
</gene>
<proteinExistence type="predicted"/>